<feature type="transmembrane region" description="Helical" evidence="1">
    <location>
        <begin position="110"/>
        <end position="131"/>
    </location>
</feature>
<accession>A0A543PPY5</accession>
<comment type="caution">
    <text evidence="2">The sequence shown here is derived from an EMBL/GenBank/DDBJ whole genome shotgun (WGS) entry which is preliminary data.</text>
</comment>
<dbReference type="PROSITE" id="PS51318">
    <property type="entry name" value="TAT"/>
    <property type="match status" value="1"/>
</dbReference>
<sequence>MLDSLTRRRLVAAMLTLVASAAVGVLAGAMSGRPFVLTATVFAASTLAPAGALAWLLLVAPVTVRPDRNAGDNVEHRWVQVASAGAFTDLLVVMGLGLAVVSVLDVALEAQVVLLALVVLAMGDAAVRYVALERSAR</sequence>
<organism evidence="2 3">
    <name type="scientific">Humibacillus xanthopallidus</name>
    <dbReference type="NCBI Taxonomy" id="412689"/>
    <lineage>
        <taxon>Bacteria</taxon>
        <taxon>Bacillati</taxon>
        <taxon>Actinomycetota</taxon>
        <taxon>Actinomycetes</taxon>
        <taxon>Micrococcales</taxon>
        <taxon>Intrasporangiaceae</taxon>
        <taxon>Humibacillus</taxon>
    </lineage>
</organism>
<protein>
    <submittedName>
        <fullName evidence="2">Uncharacterized protein</fullName>
    </submittedName>
</protein>
<reference evidence="2 3" key="1">
    <citation type="submission" date="2019-06" db="EMBL/GenBank/DDBJ databases">
        <title>Sequencing the genomes of 1000 actinobacteria strains.</title>
        <authorList>
            <person name="Klenk H.-P."/>
        </authorList>
    </citation>
    <scope>NUCLEOTIDE SEQUENCE [LARGE SCALE GENOMIC DNA]</scope>
    <source>
        <strain evidence="2 3">DSM 21776</strain>
    </source>
</reference>
<proteinExistence type="predicted"/>
<gene>
    <name evidence="2" type="ORF">FHX52_2844</name>
</gene>
<keyword evidence="1" id="KW-1133">Transmembrane helix</keyword>
<evidence type="ECO:0000256" key="1">
    <source>
        <dbReference type="SAM" id="Phobius"/>
    </source>
</evidence>
<feature type="transmembrane region" description="Helical" evidence="1">
    <location>
        <begin position="37"/>
        <end position="60"/>
    </location>
</feature>
<evidence type="ECO:0000313" key="3">
    <source>
        <dbReference type="Proteomes" id="UP000320085"/>
    </source>
</evidence>
<name>A0A543PPY5_9MICO</name>
<feature type="transmembrane region" description="Helical" evidence="1">
    <location>
        <begin position="81"/>
        <end position="104"/>
    </location>
</feature>
<dbReference type="AlphaFoldDB" id="A0A543PPY5"/>
<dbReference type="InterPro" id="IPR006311">
    <property type="entry name" value="TAT_signal"/>
</dbReference>
<dbReference type="Proteomes" id="UP000320085">
    <property type="component" value="Unassembled WGS sequence"/>
</dbReference>
<keyword evidence="1" id="KW-0812">Transmembrane</keyword>
<keyword evidence="1" id="KW-0472">Membrane</keyword>
<dbReference type="EMBL" id="VFQF01000002">
    <property type="protein sequence ID" value="TQN46138.1"/>
    <property type="molecule type" value="Genomic_DNA"/>
</dbReference>
<evidence type="ECO:0000313" key="2">
    <source>
        <dbReference type="EMBL" id="TQN46138.1"/>
    </source>
</evidence>